<dbReference type="PANTHER" id="PTHR33359:SF1">
    <property type="entry name" value="MOLYBDOPTERIN SYNTHASE SULFUR CARRIER SUBUNIT"/>
    <property type="match status" value="1"/>
</dbReference>
<dbReference type="Proteomes" id="UP000199024">
    <property type="component" value="Unassembled WGS sequence"/>
</dbReference>
<dbReference type="GO" id="GO:1990133">
    <property type="term" value="C:molybdopterin adenylyltransferase complex"/>
    <property type="evidence" value="ECO:0007669"/>
    <property type="project" value="TreeGrafter"/>
</dbReference>
<dbReference type="InterPro" id="IPR012675">
    <property type="entry name" value="Beta-grasp_dom_sf"/>
</dbReference>
<dbReference type="GO" id="GO:0006777">
    <property type="term" value="P:Mo-molybdopterin cofactor biosynthetic process"/>
    <property type="evidence" value="ECO:0007669"/>
    <property type="project" value="InterPro"/>
</dbReference>
<dbReference type="Pfam" id="PF02597">
    <property type="entry name" value="ThiS"/>
    <property type="match status" value="1"/>
</dbReference>
<dbReference type="UniPathway" id="UPA00344"/>
<dbReference type="SUPFAM" id="SSF54285">
    <property type="entry name" value="MoaD/ThiS"/>
    <property type="match status" value="1"/>
</dbReference>
<evidence type="ECO:0000256" key="3">
    <source>
        <dbReference type="ARBA" id="ARBA00024247"/>
    </source>
</evidence>
<dbReference type="InterPro" id="IPR016155">
    <property type="entry name" value="Mopterin_synth/thiamin_S_b"/>
</dbReference>
<keyword evidence="5" id="KW-1185">Reference proteome</keyword>
<dbReference type="OrthoDB" id="9801945at2"/>
<name>A0A1I6M7C4_9BACT</name>
<evidence type="ECO:0000313" key="5">
    <source>
        <dbReference type="Proteomes" id="UP000199024"/>
    </source>
</evidence>
<dbReference type="InterPro" id="IPR003749">
    <property type="entry name" value="ThiS/MoaD-like"/>
</dbReference>
<sequence>MRVTVLYFGVLKDLFTGDRSTLELAEGETVGGLLRLSEKNASKHSVVWRALAVAVNREYVGVDHALQEGDEVALLPPVSGGTA</sequence>
<gene>
    <name evidence="4" type="ORF">SAMN05421771_1993</name>
</gene>
<comment type="similarity">
    <text evidence="2">Belongs to the MoaD family.</text>
</comment>
<dbReference type="InterPro" id="IPR044672">
    <property type="entry name" value="MOCS2A"/>
</dbReference>
<organism evidence="4 5">
    <name type="scientific">Granulicella pectinivorans</name>
    <dbReference type="NCBI Taxonomy" id="474950"/>
    <lineage>
        <taxon>Bacteria</taxon>
        <taxon>Pseudomonadati</taxon>
        <taxon>Acidobacteriota</taxon>
        <taxon>Terriglobia</taxon>
        <taxon>Terriglobales</taxon>
        <taxon>Acidobacteriaceae</taxon>
        <taxon>Granulicella</taxon>
    </lineage>
</organism>
<dbReference type="CDD" id="cd00754">
    <property type="entry name" value="Ubl_MoaD"/>
    <property type="match status" value="1"/>
</dbReference>
<dbReference type="GO" id="GO:0000166">
    <property type="term" value="F:nucleotide binding"/>
    <property type="evidence" value="ECO:0007669"/>
    <property type="project" value="UniProtKB-KW"/>
</dbReference>
<dbReference type="STRING" id="474950.SAMN05421771_1993"/>
<accession>A0A1I6M7C4</accession>
<dbReference type="EMBL" id="FOZL01000001">
    <property type="protein sequence ID" value="SFS11609.1"/>
    <property type="molecule type" value="Genomic_DNA"/>
</dbReference>
<protein>
    <recommendedName>
        <fullName evidence="3">Molybdopterin synthase sulfur carrier subunit</fullName>
    </recommendedName>
</protein>
<keyword evidence="1" id="KW-0547">Nucleotide-binding</keyword>
<evidence type="ECO:0000256" key="2">
    <source>
        <dbReference type="ARBA" id="ARBA00024200"/>
    </source>
</evidence>
<dbReference type="PANTHER" id="PTHR33359">
    <property type="entry name" value="MOLYBDOPTERIN SYNTHASE SULFUR CARRIER SUBUNIT"/>
    <property type="match status" value="1"/>
</dbReference>
<dbReference type="RefSeq" id="WP_089838885.1">
    <property type="nucleotide sequence ID" value="NZ_FOZL01000001.1"/>
</dbReference>
<reference evidence="4 5" key="1">
    <citation type="submission" date="2016-10" db="EMBL/GenBank/DDBJ databases">
        <authorList>
            <person name="de Groot N.N."/>
        </authorList>
    </citation>
    <scope>NUCLEOTIDE SEQUENCE [LARGE SCALE GENOMIC DNA]</scope>
    <source>
        <strain evidence="4 5">DSM 21001</strain>
    </source>
</reference>
<evidence type="ECO:0000313" key="4">
    <source>
        <dbReference type="EMBL" id="SFS11609.1"/>
    </source>
</evidence>
<proteinExistence type="inferred from homology"/>
<dbReference type="Gene3D" id="3.10.20.30">
    <property type="match status" value="1"/>
</dbReference>
<dbReference type="AlphaFoldDB" id="A0A1I6M7C4"/>
<evidence type="ECO:0000256" key="1">
    <source>
        <dbReference type="ARBA" id="ARBA00022741"/>
    </source>
</evidence>